<evidence type="ECO:0000256" key="1">
    <source>
        <dbReference type="ARBA" id="ARBA00038310"/>
    </source>
</evidence>
<dbReference type="EMBL" id="JBHRSS010000001">
    <property type="protein sequence ID" value="MFC3102306.1"/>
    <property type="molecule type" value="Genomic_DNA"/>
</dbReference>
<comment type="caution">
    <text evidence="3">The sequence shown here is derived from an EMBL/GenBank/DDBJ whole genome shotgun (WGS) entry which is preliminary data.</text>
</comment>
<accession>A0ABV7EK89</accession>
<dbReference type="RefSeq" id="WP_380685226.1">
    <property type="nucleotide sequence ID" value="NZ_JBHRSS010000001.1"/>
</dbReference>
<dbReference type="SUPFAM" id="SSF51556">
    <property type="entry name" value="Metallo-dependent hydrolases"/>
    <property type="match status" value="1"/>
</dbReference>
<keyword evidence="4" id="KW-1185">Reference proteome</keyword>
<dbReference type="InterPro" id="IPR052350">
    <property type="entry name" value="Metallo-dep_Lactonases"/>
</dbReference>
<protein>
    <submittedName>
        <fullName evidence="3">Amidohydrolase family protein</fullName>
    </submittedName>
</protein>
<dbReference type="PANTHER" id="PTHR43569">
    <property type="entry name" value="AMIDOHYDROLASE"/>
    <property type="match status" value="1"/>
</dbReference>
<dbReference type="Gene3D" id="3.20.20.140">
    <property type="entry name" value="Metal-dependent hydrolases"/>
    <property type="match status" value="1"/>
</dbReference>
<evidence type="ECO:0000313" key="4">
    <source>
        <dbReference type="Proteomes" id="UP001595462"/>
    </source>
</evidence>
<proteinExistence type="inferred from homology"/>
<reference evidence="4" key="1">
    <citation type="journal article" date="2019" name="Int. J. Syst. Evol. Microbiol.">
        <title>The Global Catalogue of Microorganisms (GCM) 10K type strain sequencing project: providing services to taxonomists for standard genome sequencing and annotation.</title>
        <authorList>
            <consortium name="The Broad Institute Genomics Platform"/>
            <consortium name="The Broad Institute Genome Sequencing Center for Infectious Disease"/>
            <person name="Wu L."/>
            <person name="Ma J."/>
        </authorList>
    </citation>
    <scope>NUCLEOTIDE SEQUENCE [LARGE SCALE GENOMIC DNA]</scope>
    <source>
        <strain evidence="4">KCTC 52640</strain>
    </source>
</reference>
<name>A0ABV7EK89_9GAMM</name>
<sequence>MTTPAEQILEPERPIIDPHHHLWDRSRLDLKEGPFADHGFTQMLRERARYLLEEFQADLDSGHNIRASVFIECRSMYRADGPKDFRCVGETEFVNGVAAMAASGTYGDARACAGIVSHVDLRIGAQAKDVLQAHIEAGGGRFRGIRHSAAYDADANVLGPLSARGVPEGLFRDADFREGFAALQPLGLTFDAWLLEPQLPDVIDLAQAFPDTAIVLDHVGGPVGIGAYAGQRETRFAGWRDQVRALAACENVVVKLGGLAMPFPGFQWSYGNRPASSQDLAKAWAPYIETCIEAFGVERCMFESNFPVDHFTCDYDTLWNAFKHLVADYSEHEKNALFSGTAARIYALDNVV</sequence>
<dbReference type="Pfam" id="PF04909">
    <property type="entry name" value="Amidohydro_2"/>
    <property type="match status" value="1"/>
</dbReference>
<dbReference type="InterPro" id="IPR032466">
    <property type="entry name" value="Metal_Hydrolase"/>
</dbReference>
<gene>
    <name evidence="3" type="ORF">ACFOSU_00200</name>
</gene>
<dbReference type="InterPro" id="IPR006680">
    <property type="entry name" value="Amidohydro-rel"/>
</dbReference>
<feature type="domain" description="Amidohydrolase-related" evidence="2">
    <location>
        <begin position="16"/>
        <end position="347"/>
    </location>
</feature>
<comment type="similarity">
    <text evidence="1">Belongs to the metallo-dependent hydrolases superfamily.</text>
</comment>
<organism evidence="3 4">
    <name type="scientific">Salinisphaera aquimarina</name>
    <dbReference type="NCBI Taxonomy" id="2094031"/>
    <lineage>
        <taxon>Bacteria</taxon>
        <taxon>Pseudomonadati</taxon>
        <taxon>Pseudomonadota</taxon>
        <taxon>Gammaproteobacteria</taxon>
        <taxon>Salinisphaerales</taxon>
        <taxon>Salinisphaeraceae</taxon>
        <taxon>Salinisphaera</taxon>
    </lineage>
</organism>
<evidence type="ECO:0000259" key="2">
    <source>
        <dbReference type="Pfam" id="PF04909"/>
    </source>
</evidence>
<evidence type="ECO:0000313" key="3">
    <source>
        <dbReference type="EMBL" id="MFC3102306.1"/>
    </source>
</evidence>
<dbReference type="Proteomes" id="UP001595462">
    <property type="component" value="Unassembled WGS sequence"/>
</dbReference>
<dbReference type="PANTHER" id="PTHR43569:SF1">
    <property type="entry name" value="BLL3371 PROTEIN"/>
    <property type="match status" value="1"/>
</dbReference>